<gene>
    <name evidence="2" type="ORF">OESDEN_16616</name>
</gene>
<name>A0A0B1SEH3_OESDE</name>
<reference evidence="2 3" key="1">
    <citation type="submission" date="2014-03" db="EMBL/GenBank/DDBJ databases">
        <title>Draft genome of the hookworm Oesophagostomum dentatum.</title>
        <authorList>
            <person name="Mitreva M."/>
        </authorList>
    </citation>
    <scope>NUCLEOTIDE SEQUENCE [LARGE SCALE GENOMIC DNA]</scope>
    <source>
        <strain evidence="2 3">OD-Hann</strain>
    </source>
</reference>
<dbReference type="SUPFAM" id="SSF51430">
    <property type="entry name" value="NAD(P)-linked oxidoreductase"/>
    <property type="match status" value="1"/>
</dbReference>
<organism evidence="2 3">
    <name type="scientific">Oesophagostomum dentatum</name>
    <name type="common">Nodular worm</name>
    <dbReference type="NCBI Taxonomy" id="61180"/>
    <lineage>
        <taxon>Eukaryota</taxon>
        <taxon>Metazoa</taxon>
        <taxon>Ecdysozoa</taxon>
        <taxon>Nematoda</taxon>
        <taxon>Chromadorea</taxon>
        <taxon>Rhabditida</taxon>
        <taxon>Rhabditina</taxon>
        <taxon>Rhabditomorpha</taxon>
        <taxon>Strongyloidea</taxon>
        <taxon>Strongylidae</taxon>
        <taxon>Oesophagostomum</taxon>
    </lineage>
</organism>
<sequence>MEDPNVKKLADKHKKTPAQCADFLLTRIVSKILLRYAMDRNIAIIPKSVHPDRIKENFQIFDFSLSPAEIKELESTPHRQRLFLQDL</sequence>
<dbReference type="PROSITE" id="PS00063">
    <property type="entry name" value="ALDOKETO_REDUCTASE_3"/>
    <property type="match status" value="1"/>
</dbReference>
<dbReference type="AlphaFoldDB" id="A0A0B1SEH3"/>
<evidence type="ECO:0000259" key="1">
    <source>
        <dbReference type="Pfam" id="PF00248"/>
    </source>
</evidence>
<dbReference type="PANTHER" id="PTHR43827">
    <property type="entry name" value="2,5-DIKETO-D-GLUCONIC ACID REDUCTASE"/>
    <property type="match status" value="1"/>
</dbReference>
<keyword evidence="3" id="KW-1185">Reference proteome</keyword>
<dbReference type="PANTHER" id="PTHR43827:SF14">
    <property type="entry name" value="NADP-DEPENDENT OXIDOREDUCTASE DOMAIN-CONTAINING PROTEIN"/>
    <property type="match status" value="1"/>
</dbReference>
<dbReference type="InterPro" id="IPR018170">
    <property type="entry name" value="Aldo/ket_reductase_CS"/>
</dbReference>
<proteinExistence type="predicted"/>
<dbReference type="InterPro" id="IPR023210">
    <property type="entry name" value="NADP_OxRdtase_dom"/>
</dbReference>
<evidence type="ECO:0000313" key="2">
    <source>
        <dbReference type="EMBL" id="KHJ83683.1"/>
    </source>
</evidence>
<dbReference type="Gene3D" id="3.20.20.100">
    <property type="entry name" value="NADP-dependent oxidoreductase domain"/>
    <property type="match status" value="1"/>
</dbReference>
<dbReference type="InterPro" id="IPR036812">
    <property type="entry name" value="NAD(P)_OxRdtase_dom_sf"/>
</dbReference>
<dbReference type="Proteomes" id="UP000053660">
    <property type="component" value="Unassembled WGS sequence"/>
</dbReference>
<dbReference type="InterPro" id="IPR020471">
    <property type="entry name" value="AKR"/>
</dbReference>
<dbReference type="GO" id="GO:0016491">
    <property type="term" value="F:oxidoreductase activity"/>
    <property type="evidence" value="ECO:0007669"/>
    <property type="project" value="InterPro"/>
</dbReference>
<dbReference type="EMBL" id="KN572240">
    <property type="protein sequence ID" value="KHJ83683.1"/>
    <property type="molecule type" value="Genomic_DNA"/>
</dbReference>
<evidence type="ECO:0000313" key="3">
    <source>
        <dbReference type="Proteomes" id="UP000053660"/>
    </source>
</evidence>
<protein>
    <recommendedName>
        <fullName evidence="1">NADP-dependent oxidoreductase domain-containing protein</fullName>
    </recommendedName>
</protein>
<feature type="domain" description="NADP-dependent oxidoreductase" evidence="1">
    <location>
        <begin position="30"/>
        <end position="75"/>
    </location>
</feature>
<dbReference type="OrthoDB" id="416253at2759"/>
<accession>A0A0B1SEH3</accession>
<dbReference type="Pfam" id="PF00248">
    <property type="entry name" value="Aldo_ket_red"/>
    <property type="match status" value="1"/>
</dbReference>